<reference evidence="6 7" key="1">
    <citation type="submission" date="2021-06" db="EMBL/GenBank/DDBJ databases">
        <title>Caerostris extrusa draft genome.</title>
        <authorList>
            <person name="Kono N."/>
            <person name="Arakawa K."/>
        </authorList>
    </citation>
    <scope>NUCLEOTIDE SEQUENCE [LARGE SCALE GENOMIC DNA]</scope>
</reference>
<dbReference type="EMBL" id="BPLR01004581">
    <property type="protein sequence ID" value="GIX95921.1"/>
    <property type="molecule type" value="Genomic_DNA"/>
</dbReference>
<keyword evidence="1 3" id="KW-0728">SH3 domain</keyword>
<protein>
    <submittedName>
        <fullName evidence="6">Obscurin</fullName>
    </submittedName>
</protein>
<evidence type="ECO:0000256" key="1">
    <source>
        <dbReference type="ARBA" id="ARBA00022443"/>
    </source>
</evidence>
<dbReference type="Pfam" id="PF00621">
    <property type="entry name" value="RhoGEF"/>
    <property type="match status" value="1"/>
</dbReference>
<dbReference type="Gene3D" id="2.30.30.40">
    <property type="entry name" value="SH3 Domains"/>
    <property type="match status" value="1"/>
</dbReference>
<organism evidence="6 7">
    <name type="scientific">Caerostris extrusa</name>
    <name type="common">Bark spider</name>
    <name type="synonym">Caerostris bankana</name>
    <dbReference type="NCBI Taxonomy" id="172846"/>
    <lineage>
        <taxon>Eukaryota</taxon>
        <taxon>Metazoa</taxon>
        <taxon>Ecdysozoa</taxon>
        <taxon>Arthropoda</taxon>
        <taxon>Chelicerata</taxon>
        <taxon>Arachnida</taxon>
        <taxon>Araneae</taxon>
        <taxon>Araneomorphae</taxon>
        <taxon>Entelegynae</taxon>
        <taxon>Araneoidea</taxon>
        <taxon>Araneidae</taxon>
        <taxon>Caerostris</taxon>
    </lineage>
</organism>
<name>A0AAV4PJH1_CAEEX</name>
<evidence type="ECO:0000256" key="2">
    <source>
        <dbReference type="ARBA" id="ARBA00022658"/>
    </source>
</evidence>
<dbReference type="PROSITE" id="PS50010">
    <property type="entry name" value="DH_2"/>
    <property type="match status" value="1"/>
</dbReference>
<dbReference type="PANTHER" id="PTHR22826">
    <property type="entry name" value="RHO GUANINE EXCHANGE FACTOR-RELATED"/>
    <property type="match status" value="1"/>
</dbReference>
<sequence>MVTNRAIVILERPFSNRTTAEIVMFIPPQGFSACIEIGTLLHKDANDYYSGPIDSCYNLDLVSFPAIRLCGGHGLHPRSGDPEGLLVTEGQEVEVIDSSRAHKWRVRLRKDGTEGNVPSCYLEKKTTVTPPMSPQLDAKAQATIARREKVLKELVESEEAFARDMQYVVNNYIKEMDKKTMPKELRDYKESLFTNFTAISEFHNNVLMKGIQYYADDPSRLGKTF</sequence>
<feature type="domain" description="DH" evidence="5">
    <location>
        <begin position="146"/>
        <end position="225"/>
    </location>
</feature>
<dbReference type="InterPro" id="IPR051336">
    <property type="entry name" value="RhoGEF_Guanine_NuclExch_SF"/>
</dbReference>
<dbReference type="InterPro" id="IPR036028">
    <property type="entry name" value="SH3-like_dom_sf"/>
</dbReference>
<dbReference type="GO" id="GO:0005737">
    <property type="term" value="C:cytoplasm"/>
    <property type="evidence" value="ECO:0007669"/>
    <property type="project" value="TreeGrafter"/>
</dbReference>
<dbReference type="AlphaFoldDB" id="A0AAV4PJH1"/>
<proteinExistence type="predicted"/>
<accession>A0AAV4PJH1</accession>
<evidence type="ECO:0000313" key="6">
    <source>
        <dbReference type="EMBL" id="GIX95921.1"/>
    </source>
</evidence>
<dbReference type="Gene3D" id="1.20.900.10">
    <property type="entry name" value="Dbl homology (DH) domain"/>
    <property type="match status" value="1"/>
</dbReference>
<dbReference type="InterPro" id="IPR000219">
    <property type="entry name" value="DH_dom"/>
</dbReference>
<keyword evidence="2" id="KW-0344">Guanine-nucleotide releasing factor</keyword>
<dbReference type="Proteomes" id="UP001054945">
    <property type="component" value="Unassembled WGS sequence"/>
</dbReference>
<evidence type="ECO:0000256" key="3">
    <source>
        <dbReference type="PROSITE-ProRule" id="PRU00192"/>
    </source>
</evidence>
<feature type="domain" description="SH3" evidence="4">
    <location>
        <begin position="61"/>
        <end position="127"/>
    </location>
</feature>
<dbReference type="PROSITE" id="PS51257">
    <property type="entry name" value="PROKAR_LIPOPROTEIN"/>
    <property type="match status" value="1"/>
</dbReference>
<dbReference type="GO" id="GO:0005085">
    <property type="term" value="F:guanyl-nucleotide exchange factor activity"/>
    <property type="evidence" value="ECO:0007669"/>
    <property type="project" value="UniProtKB-KW"/>
</dbReference>
<dbReference type="SUPFAM" id="SSF50044">
    <property type="entry name" value="SH3-domain"/>
    <property type="match status" value="1"/>
</dbReference>
<dbReference type="InterPro" id="IPR001452">
    <property type="entry name" value="SH3_domain"/>
</dbReference>
<dbReference type="InterPro" id="IPR035899">
    <property type="entry name" value="DBL_dom_sf"/>
</dbReference>
<gene>
    <name evidence="6" type="primary">Unc-89</name>
    <name evidence="6" type="ORF">CEXT_381961</name>
</gene>
<evidence type="ECO:0000259" key="4">
    <source>
        <dbReference type="PROSITE" id="PS50002"/>
    </source>
</evidence>
<comment type="caution">
    <text evidence="6">The sequence shown here is derived from an EMBL/GenBank/DDBJ whole genome shotgun (WGS) entry which is preliminary data.</text>
</comment>
<dbReference type="SUPFAM" id="SSF48065">
    <property type="entry name" value="DBL homology domain (DH-domain)"/>
    <property type="match status" value="1"/>
</dbReference>
<keyword evidence="7" id="KW-1185">Reference proteome</keyword>
<evidence type="ECO:0000259" key="5">
    <source>
        <dbReference type="PROSITE" id="PS50010"/>
    </source>
</evidence>
<evidence type="ECO:0000313" key="7">
    <source>
        <dbReference type="Proteomes" id="UP001054945"/>
    </source>
</evidence>
<dbReference type="PROSITE" id="PS50002">
    <property type="entry name" value="SH3"/>
    <property type="match status" value="1"/>
</dbReference>